<dbReference type="RefSeq" id="WP_097150866.1">
    <property type="nucleotide sequence ID" value="NZ_OBQC01000017.1"/>
</dbReference>
<organism evidence="2 3">
    <name type="scientific">Ureibacillus acetophenoni</name>
    <dbReference type="NCBI Taxonomy" id="614649"/>
    <lineage>
        <taxon>Bacteria</taxon>
        <taxon>Bacillati</taxon>
        <taxon>Bacillota</taxon>
        <taxon>Bacilli</taxon>
        <taxon>Bacillales</taxon>
        <taxon>Caryophanaceae</taxon>
        <taxon>Ureibacillus</taxon>
    </lineage>
</organism>
<accession>A0A285USP1</accession>
<dbReference type="PROSITE" id="PS51257">
    <property type="entry name" value="PROKAR_LIPOPROTEIN"/>
    <property type="match status" value="1"/>
</dbReference>
<evidence type="ECO:0008006" key="4">
    <source>
        <dbReference type="Google" id="ProtNLM"/>
    </source>
</evidence>
<evidence type="ECO:0000256" key="1">
    <source>
        <dbReference type="SAM" id="SignalP"/>
    </source>
</evidence>
<name>A0A285USP1_9BACL</name>
<keyword evidence="1" id="KW-0732">Signal</keyword>
<dbReference type="Proteomes" id="UP000219252">
    <property type="component" value="Unassembled WGS sequence"/>
</dbReference>
<reference evidence="3" key="1">
    <citation type="submission" date="2017-08" db="EMBL/GenBank/DDBJ databases">
        <authorList>
            <person name="Varghese N."/>
            <person name="Submissions S."/>
        </authorList>
    </citation>
    <scope>NUCLEOTIDE SEQUENCE [LARGE SCALE GENOMIC DNA]</scope>
    <source>
        <strain evidence="3">JC23</strain>
    </source>
</reference>
<feature type="signal peptide" evidence="1">
    <location>
        <begin position="1"/>
        <end position="28"/>
    </location>
</feature>
<evidence type="ECO:0000313" key="3">
    <source>
        <dbReference type="Proteomes" id="UP000219252"/>
    </source>
</evidence>
<protein>
    <recommendedName>
        <fullName evidence="4">Lipoprotein</fullName>
    </recommendedName>
</protein>
<dbReference type="AlphaFoldDB" id="A0A285USP1"/>
<dbReference type="EMBL" id="OBQC01000017">
    <property type="protein sequence ID" value="SOC43716.1"/>
    <property type="molecule type" value="Genomic_DNA"/>
</dbReference>
<feature type="chain" id="PRO_5039229602" description="Lipoprotein" evidence="1">
    <location>
        <begin position="29"/>
        <end position="120"/>
    </location>
</feature>
<evidence type="ECO:0000313" key="2">
    <source>
        <dbReference type="EMBL" id="SOC43716.1"/>
    </source>
</evidence>
<gene>
    <name evidence="2" type="ORF">SAMN05877842_11723</name>
</gene>
<sequence length="120" mass="13398">MFKRALLSAISLLLVSITLVGCSSSSNGSYQGILSVNGEKYFLRGEMKDAEFTLGEKLGKVQKKVNPKINPNEHLSSNYLEIGEEIYTSNEDSEVLIVKRENGELEIMVNESYYNIEEGN</sequence>
<proteinExistence type="predicted"/>
<keyword evidence="3" id="KW-1185">Reference proteome</keyword>
<dbReference type="OrthoDB" id="2428123at2"/>